<evidence type="ECO:0000256" key="8">
    <source>
        <dbReference type="SAM" id="Phobius"/>
    </source>
</evidence>
<dbReference type="RefSeq" id="WP_353648250.1">
    <property type="nucleotide sequence ID" value="NZ_CP159218.1"/>
</dbReference>
<name>A0AAU8DLU6_9ACTN</name>
<feature type="transmembrane region" description="Helical" evidence="8">
    <location>
        <begin position="182"/>
        <end position="211"/>
    </location>
</feature>
<comment type="subcellular location">
    <subcellularLocation>
        <location evidence="1">Cell inner membrane</location>
        <topology evidence="1">Multi-pass membrane protein</topology>
    </subcellularLocation>
</comment>
<dbReference type="EMBL" id="CP159218">
    <property type="protein sequence ID" value="XCG62635.1"/>
    <property type="molecule type" value="Genomic_DNA"/>
</dbReference>
<dbReference type="InterPro" id="IPR013525">
    <property type="entry name" value="ABC2_TM"/>
</dbReference>
<protein>
    <submittedName>
        <fullName evidence="10">ABC transporter permease</fullName>
    </submittedName>
</protein>
<feature type="transmembrane region" description="Helical" evidence="8">
    <location>
        <begin position="100"/>
        <end position="121"/>
    </location>
</feature>
<proteinExistence type="inferred from homology"/>
<dbReference type="PANTHER" id="PTHR30413">
    <property type="entry name" value="INNER MEMBRANE TRANSPORT PERMEASE"/>
    <property type="match status" value="1"/>
</dbReference>
<keyword evidence="5 8" id="KW-0812">Transmembrane</keyword>
<evidence type="ECO:0000259" key="9">
    <source>
        <dbReference type="Pfam" id="PF01061"/>
    </source>
</evidence>
<evidence type="ECO:0000256" key="1">
    <source>
        <dbReference type="ARBA" id="ARBA00004429"/>
    </source>
</evidence>
<evidence type="ECO:0000313" key="10">
    <source>
        <dbReference type="EMBL" id="XCG62635.1"/>
    </source>
</evidence>
<evidence type="ECO:0000256" key="6">
    <source>
        <dbReference type="ARBA" id="ARBA00022989"/>
    </source>
</evidence>
<evidence type="ECO:0000256" key="5">
    <source>
        <dbReference type="ARBA" id="ARBA00022692"/>
    </source>
</evidence>
<dbReference type="GO" id="GO:0005886">
    <property type="term" value="C:plasma membrane"/>
    <property type="evidence" value="ECO:0007669"/>
    <property type="project" value="UniProtKB-SubCell"/>
</dbReference>
<keyword evidence="4" id="KW-1003">Cell membrane</keyword>
<dbReference type="GO" id="GO:0015920">
    <property type="term" value="P:lipopolysaccharide transport"/>
    <property type="evidence" value="ECO:0007669"/>
    <property type="project" value="TreeGrafter"/>
</dbReference>
<keyword evidence="6 8" id="KW-1133">Transmembrane helix</keyword>
<feature type="transmembrane region" description="Helical" evidence="8">
    <location>
        <begin position="141"/>
        <end position="170"/>
    </location>
</feature>
<dbReference type="GO" id="GO:0140359">
    <property type="term" value="F:ABC-type transporter activity"/>
    <property type="evidence" value="ECO:0007669"/>
    <property type="project" value="InterPro"/>
</dbReference>
<feature type="transmembrane region" description="Helical" evidence="8">
    <location>
        <begin position="251"/>
        <end position="271"/>
    </location>
</feature>
<feature type="transmembrane region" description="Helical" evidence="8">
    <location>
        <begin position="217"/>
        <end position="239"/>
    </location>
</feature>
<reference evidence="10" key="1">
    <citation type="submission" date="2024-05" db="EMBL/GenBank/DDBJ databases">
        <authorList>
            <person name="Cai S.Y."/>
            <person name="Jin L.M."/>
            <person name="Li H.R."/>
        </authorList>
    </citation>
    <scope>NUCLEOTIDE SEQUENCE</scope>
    <source>
        <strain evidence="10">A5-74</strain>
    </source>
</reference>
<dbReference type="Pfam" id="PF01061">
    <property type="entry name" value="ABC2_membrane"/>
    <property type="match status" value="1"/>
</dbReference>
<accession>A0AAU8DLU6</accession>
<evidence type="ECO:0000256" key="7">
    <source>
        <dbReference type="ARBA" id="ARBA00023136"/>
    </source>
</evidence>
<comment type="similarity">
    <text evidence="2">Belongs to the ABC-2 integral membrane protein family.</text>
</comment>
<organism evidence="10">
    <name type="scientific">Nakamurella sp. A5-74</name>
    <dbReference type="NCBI Taxonomy" id="3158264"/>
    <lineage>
        <taxon>Bacteria</taxon>
        <taxon>Bacillati</taxon>
        <taxon>Actinomycetota</taxon>
        <taxon>Actinomycetes</taxon>
        <taxon>Nakamurellales</taxon>
        <taxon>Nakamurellaceae</taxon>
        <taxon>Nakamurella</taxon>
    </lineage>
</organism>
<feature type="domain" description="ABC-2 type transporter transmembrane" evidence="9">
    <location>
        <begin position="85"/>
        <end position="273"/>
    </location>
</feature>
<evidence type="ECO:0000256" key="2">
    <source>
        <dbReference type="ARBA" id="ARBA00007783"/>
    </source>
</evidence>
<evidence type="ECO:0000256" key="4">
    <source>
        <dbReference type="ARBA" id="ARBA00022475"/>
    </source>
</evidence>
<sequence>MSTPSNPDEMTQADTQVADAPATVALHQDPSVDASLEGDQVLAAARKRHIDALGEQPLVAAGPVTGFLRGTASSIRGVWQYRELLAQLVRKELKSKYKDSVLGFLWSLLRPLALLLVYYFAIGRFLGAEQSLRNPGGIKNFAIYIYSGLTAWSLFGEIVGGGSASIVANGGLIKKIFLPREVFPLAVIGSALFNFFIQVGILFIATFVAGAPPNFTQIVWVFAGVAILLLWGMAWAFLLSAVNVYLRDVQYLVEIALLVGFWSCPVVYSWAQVISAVGGTGLENAYLFNPIAIAVFCFQKAFRLNAPAAEFPPNLGMWVAIAIVIGAVLVWVFQRAFARMQANFAQEL</sequence>
<dbReference type="AlphaFoldDB" id="A0AAU8DLU6"/>
<keyword evidence="7 8" id="KW-0472">Membrane</keyword>
<feature type="transmembrane region" description="Helical" evidence="8">
    <location>
        <begin position="315"/>
        <end position="333"/>
    </location>
</feature>
<evidence type="ECO:0000256" key="3">
    <source>
        <dbReference type="ARBA" id="ARBA00022448"/>
    </source>
</evidence>
<keyword evidence="3" id="KW-0813">Transport</keyword>
<gene>
    <name evidence="10" type="ORF">ABLG96_15545</name>
</gene>
<dbReference type="PANTHER" id="PTHR30413:SF8">
    <property type="entry name" value="TRANSPORT PERMEASE PROTEIN"/>
    <property type="match status" value="1"/>
</dbReference>